<protein>
    <recommendedName>
        <fullName evidence="5">Lipoprotein</fullName>
    </recommendedName>
</protein>
<feature type="chain" id="PRO_5045668138" description="Lipoprotein" evidence="2">
    <location>
        <begin position="24"/>
        <end position="210"/>
    </location>
</feature>
<evidence type="ECO:0000256" key="1">
    <source>
        <dbReference type="SAM" id="MobiDB-lite"/>
    </source>
</evidence>
<evidence type="ECO:0000313" key="3">
    <source>
        <dbReference type="EMBL" id="GAA0348229.1"/>
    </source>
</evidence>
<evidence type="ECO:0000313" key="4">
    <source>
        <dbReference type="Proteomes" id="UP001501822"/>
    </source>
</evidence>
<dbReference type="EMBL" id="BAAABM010000037">
    <property type="protein sequence ID" value="GAA0348229.1"/>
    <property type="molecule type" value="Genomic_DNA"/>
</dbReference>
<organism evidence="3 4">
    <name type="scientific">Actinoallomurus spadix</name>
    <dbReference type="NCBI Taxonomy" id="79912"/>
    <lineage>
        <taxon>Bacteria</taxon>
        <taxon>Bacillati</taxon>
        <taxon>Actinomycetota</taxon>
        <taxon>Actinomycetes</taxon>
        <taxon>Streptosporangiales</taxon>
        <taxon>Thermomonosporaceae</taxon>
        <taxon>Actinoallomurus</taxon>
    </lineage>
</organism>
<name>A0ABN0WWZ5_9ACTN</name>
<proteinExistence type="predicted"/>
<keyword evidence="2" id="KW-0732">Signal</keyword>
<evidence type="ECO:0000256" key="2">
    <source>
        <dbReference type="SAM" id="SignalP"/>
    </source>
</evidence>
<dbReference type="RefSeq" id="WP_252801411.1">
    <property type="nucleotide sequence ID" value="NZ_BAAABM010000037.1"/>
</dbReference>
<evidence type="ECO:0008006" key="5">
    <source>
        <dbReference type="Google" id="ProtNLM"/>
    </source>
</evidence>
<keyword evidence="4" id="KW-1185">Reference proteome</keyword>
<sequence>MNSISARRAMGIVVVLSAGLALSACNSDKGDDKKPQSAPQTSKAAAPAPSSDRLDLTLAGTVNDHVTRYNNAPKCTWDWNDLNNKWVYNVSFPITIKGQEGTFGVLINDTELQGGNFEVAKENVSVDGPASSKLHWGGAFGSTGSSGTVTINPDHSGTIDGAIKARSGPNLKGDGTLLQVKGSWSCAQFHDTYGHPPLTAPPSPTATPSS</sequence>
<reference evidence="3 4" key="1">
    <citation type="journal article" date="2019" name="Int. J. Syst. Evol. Microbiol.">
        <title>The Global Catalogue of Microorganisms (GCM) 10K type strain sequencing project: providing services to taxonomists for standard genome sequencing and annotation.</title>
        <authorList>
            <consortium name="The Broad Institute Genomics Platform"/>
            <consortium name="The Broad Institute Genome Sequencing Center for Infectious Disease"/>
            <person name="Wu L."/>
            <person name="Ma J."/>
        </authorList>
    </citation>
    <scope>NUCLEOTIDE SEQUENCE [LARGE SCALE GENOMIC DNA]</scope>
    <source>
        <strain evidence="3 4">JCM 3146</strain>
    </source>
</reference>
<gene>
    <name evidence="3" type="ORF">GCM10010151_42420</name>
</gene>
<feature type="region of interest" description="Disordered" evidence="1">
    <location>
        <begin position="27"/>
        <end position="51"/>
    </location>
</feature>
<accession>A0ABN0WWZ5</accession>
<dbReference type="Proteomes" id="UP001501822">
    <property type="component" value="Unassembled WGS sequence"/>
</dbReference>
<comment type="caution">
    <text evidence="3">The sequence shown here is derived from an EMBL/GenBank/DDBJ whole genome shotgun (WGS) entry which is preliminary data.</text>
</comment>
<feature type="signal peptide" evidence="2">
    <location>
        <begin position="1"/>
        <end position="23"/>
    </location>
</feature>
<dbReference type="PROSITE" id="PS51257">
    <property type="entry name" value="PROKAR_LIPOPROTEIN"/>
    <property type="match status" value="1"/>
</dbReference>